<dbReference type="Proteomes" id="UP001142372">
    <property type="component" value="Unassembled WGS sequence"/>
</dbReference>
<organism evidence="2 3">
    <name type="scientific">Leifsonia poae</name>
    <dbReference type="NCBI Taxonomy" id="110933"/>
    <lineage>
        <taxon>Bacteria</taxon>
        <taxon>Bacillati</taxon>
        <taxon>Actinomycetota</taxon>
        <taxon>Actinomycetes</taxon>
        <taxon>Micrococcales</taxon>
        <taxon>Microbacteriaceae</taxon>
        <taxon>Leifsonia</taxon>
    </lineage>
</organism>
<evidence type="ECO:0000313" key="3">
    <source>
        <dbReference type="Proteomes" id="UP001142372"/>
    </source>
</evidence>
<dbReference type="PANTHER" id="PTHR42951:SF22">
    <property type="entry name" value="METALLO BETA-LACTAMASE SUPERFAMILY LIPOPROTEIN"/>
    <property type="match status" value="1"/>
</dbReference>
<accession>A0A9W6HCJ1</accession>
<dbReference type="PANTHER" id="PTHR42951">
    <property type="entry name" value="METALLO-BETA-LACTAMASE DOMAIN-CONTAINING"/>
    <property type="match status" value="1"/>
</dbReference>
<dbReference type="EMBL" id="BSEN01000015">
    <property type="protein sequence ID" value="GLJ77598.1"/>
    <property type="molecule type" value="Genomic_DNA"/>
</dbReference>
<dbReference type="AlphaFoldDB" id="A0A9W6HCJ1"/>
<dbReference type="SUPFAM" id="SSF56281">
    <property type="entry name" value="Metallo-hydrolase/oxidoreductase"/>
    <property type="match status" value="1"/>
</dbReference>
<dbReference type="Gene3D" id="3.60.15.10">
    <property type="entry name" value="Ribonuclease Z/Hydroxyacylglutathione hydrolase-like"/>
    <property type="match status" value="1"/>
</dbReference>
<dbReference type="InterPro" id="IPR001279">
    <property type="entry name" value="Metallo-B-lactamas"/>
</dbReference>
<evidence type="ECO:0000259" key="1">
    <source>
        <dbReference type="SMART" id="SM00849"/>
    </source>
</evidence>
<dbReference type="RefSeq" id="WP_271178227.1">
    <property type="nucleotide sequence ID" value="NZ_BAAAJO010000003.1"/>
</dbReference>
<dbReference type="InterPro" id="IPR036866">
    <property type="entry name" value="RibonucZ/Hydroxyglut_hydro"/>
</dbReference>
<keyword evidence="3" id="KW-1185">Reference proteome</keyword>
<feature type="domain" description="Metallo-beta-lactamase" evidence="1">
    <location>
        <begin position="18"/>
        <end position="204"/>
    </location>
</feature>
<evidence type="ECO:0000313" key="2">
    <source>
        <dbReference type="EMBL" id="GLJ77598.1"/>
    </source>
</evidence>
<protein>
    <submittedName>
        <fullName evidence="2">MBL fold metallo-hydrolase</fullName>
    </submittedName>
</protein>
<reference evidence="2" key="2">
    <citation type="submission" date="2023-01" db="EMBL/GenBank/DDBJ databases">
        <authorList>
            <person name="Sun Q."/>
            <person name="Evtushenko L."/>
        </authorList>
    </citation>
    <scope>NUCLEOTIDE SEQUENCE</scope>
    <source>
        <strain evidence="2">VKM Ac-1401</strain>
    </source>
</reference>
<proteinExistence type="predicted"/>
<comment type="caution">
    <text evidence="2">The sequence shown here is derived from an EMBL/GenBank/DDBJ whole genome shotgun (WGS) entry which is preliminary data.</text>
</comment>
<dbReference type="SMART" id="SM00849">
    <property type="entry name" value="Lactamase_B"/>
    <property type="match status" value="1"/>
</dbReference>
<sequence>MLNRVADGVFVHESAFCQSNAVVVQGAAGVLLIDAGVHEAEIACLANDLADSGQTVVAGFSTHPHWDHLLWHPVLGDVPRWATALCADTARERLSNGIDPRRFGIPDDVPLDLLGHIAGLPAGSSHFPWDGPAVRILEHRAHAPGHAALLIEGHGVLVAGDMLSDVLIPMLDLNAPDDPIDDYLAALRLLEGVAGEVTVVIPGHGSVGGADEVPARIDQDRAYLQALRDGGDLSDPRIGPSAKAGWDWVRDVHTGQAARVAERSARDEPARAEDE</sequence>
<dbReference type="InterPro" id="IPR050855">
    <property type="entry name" value="NDM-1-like"/>
</dbReference>
<name>A0A9W6HCJ1_9MICO</name>
<reference evidence="2" key="1">
    <citation type="journal article" date="2014" name="Int. J. Syst. Evol. Microbiol.">
        <title>Complete genome sequence of Corynebacterium casei LMG S-19264T (=DSM 44701T), isolated from a smear-ripened cheese.</title>
        <authorList>
            <consortium name="US DOE Joint Genome Institute (JGI-PGF)"/>
            <person name="Walter F."/>
            <person name="Albersmeier A."/>
            <person name="Kalinowski J."/>
            <person name="Ruckert C."/>
        </authorList>
    </citation>
    <scope>NUCLEOTIDE SEQUENCE</scope>
    <source>
        <strain evidence="2">VKM Ac-1401</strain>
    </source>
</reference>
<dbReference type="Pfam" id="PF00753">
    <property type="entry name" value="Lactamase_B"/>
    <property type="match status" value="1"/>
</dbReference>
<gene>
    <name evidence="2" type="ORF">GCM10017584_31720</name>
</gene>